<dbReference type="PANTHER" id="PTHR43178:SF5">
    <property type="entry name" value="LIPOAMIDE ACYLTRANSFERASE COMPONENT OF BRANCHED-CHAIN ALPHA-KETO ACID DEHYDROGENASE COMPLEX, MITOCHONDRIAL"/>
    <property type="match status" value="1"/>
</dbReference>
<dbReference type="InterPro" id="IPR011053">
    <property type="entry name" value="Single_hybrid_motif"/>
</dbReference>
<keyword evidence="10" id="KW-1185">Reference proteome</keyword>
<dbReference type="CDD" id="cd06849">
    <property type="entry name" value="lipoyl_domain"/>
    <property type="match status" value="1"/>
</dbReference>
<dbReference type="InterPro" id="IPR000089">
    <property type="entry name" value="Biotin_lipoyl"/>
</dbReference>
<reference evidence="9 10" key="1">
    <citation type="submission" date="2018-07" db="EMBL/GenBank/DDBJ databases">
        <title>Genomic Encyclopedia of Type Strains, Phase IV (KMG-IV): sequencing the most valuable type-strain genomes for metagenomic binning, comparative biology and taxonomic classification.</title>
        <authorList>
            <person name="Goeker M."/>
        </authorList>
    </citation>
    <scope>NUCLEOTIDE SEQUENCE [LARGE SCALE GENOMIC DNA]</scope>
    <source>
        <strain evidence="9 10">DSM 27016</strain>
    </source>
</reference>
<evidence type="ECO:0000256" key="7">
    <source>
        <dbReference type="SAM" id="MobiDB-lite"/>
    </source>
</evidence>
<keyword evidence="4 6" id="KW-0450">Lipoyl</keyword>
<keyword evidence="3 6" id="KW-0808">Transferase</keyword>
<evidence type="ECO:0000256" key="6">
    <source>
        <dbReference type="RuleBase" id="RU003423"/>
    </source>
</evidence>
<dbReference type="SUPFAM" id="SSF51230">
    <property type="entry name" value="Single hybrid motif"/>
    <property type="match status" value="1"/>
</dbReference>
<protein>
    <recommendedName>
        <fullName evidence="6">Dihydrolipoamide acetyltransferase component of pyruvate dehydrogenase complex</fullName>
        <ecNumber evidence="6">2.3.1.-</ecNumber>
    </recommendedName>
</protein>
<evidence type="ECO:0000256" key="4">
    <source>
        <dbReference type="ARBA" id="ARBA00022823"/>
    </source>
</evidence>
<dbReference type="InterPro" id="IPR050743">
    <property type="entry name" value="2-oxoacid_DH_E2_comp"/>
</dbReference>
<evidence type="ECO:0000256" key="5">
    <source>
        <dbReference type="ARBA" id="ARBA00023315"/>
    </source>
</evidence>
<comment type="similarity">
    <text evidence="2 6">Belongs to the 2-oxoacid dehydrogenase family.</text>
</comment>
<dbReference type="SUPFAM" id="SSF47005">
    <property type="entry name" value="Peripheral subunit-binding domain of 2-oxo acid dehydrogenase complex"/>
    <property type="match status" value="1"/>
</dbReference>
<dbReference type="AlphaFoldDB" id="A0A369AY24"/>
<feature type="domain" description="Lipoyl-binding" evidence="8">
    <location>
        <begin position="2"/>
        <end position="77"/>
    </location>
</feature>
<accession>A0A369AY24</accession>
<dbReference type="Gene3D" id="3.30.559.10">
    <property type="entry name" value="Chloramphenicol acetyltransferase-like domain"/>
    <property type="match status" value="1"/>
</dbReference>
<dbReference type="InterPro" id="IPR001078">
    <property type="entry name" value="2-oxoacid_DH_actylTfrase"/>
</dbReference>
<dbReference type="Gene3D" id="4.10.320.10">
    <property type="entry name" value="E3-binding domain"/>
    <property type="match status" value="1"/>
</dbReference>
<comment type="cofactor">
    <cofactor evidence="1 6">
        <name>(R)-lipoate</name>
        <dbReference type="ChEBI" id="CHEBI:83088"/>
    </cofactor>
</comment>
<dbReference type="GO" id="GO:0016407">
    <property type="term" value="F:acetyltransferase activity"/>
    <property type="evidence" value="ECO:0007669"/>
    <property type="project" value="TreeGrafter"/>
</dbReference>
<dbReference type="OrthoDB" id="9805770at2"/>
<evidence type="ECO:0000256" key="3">
    <source>
        <dbReference type="ARBA" id="ARBA00022679"/>
    </source>
</evidence>
<evidence type="ECO:0000313" key="10">
    <source>
        <dbReference type="Proteomes" id="UP000253034"/>
    </source>
</evidence>
<keyword evidence="9" id="KW-0670">Pyruvate</keyword>
<dbReference type="GO" id="GO:0031405">
    <property type="term" value="F:lipoic acid binding"/>
    <property type="evidence" value="ECO:0007669"/>
    <property type="project" value="TreeGrafter"/>
</dbReference>
<gene>
    <name evidence="9" type="ORF">DFR58_12223</name>
</gene>
<sequence length="453" mass="49738">MATPVIMPRQGQSVESCIIAKWYKKKGDKVQPGDILFTYETDKATFDEEAKIGGTLLELFFEEGDDVPCLVNVCVIGNEGESVDEFNPNAGQPGQEEDKKDSAEVKKEYEGEEVPDLNTGAVPNGDRELKISPRARNMAQRAGVDYRLAGGTGPQGRIIERDIVYLRENGPVLTSAARNEYMNTEGVQLPSGTGLGGRITTADLSAPAHAAAGAPVRSSEARPDYEEVKLTNIRKVIAKAMHHSISSTCQLTLNTSFDATEILAYRKKLKEGRDRLKLENITLNDIILYTVSRTILRHRDLNAHFLDDRMLYFNNVNLGVAVDTERGLMVPTVFNANLKSLNEISSEVKRIAEECQKGTVNPDLLKGGSFTITNLGTMDIESFTPVLNAPQTGILGINTIIQRAREVKGEYVYYPAMGLSLTFDHRALDGAPAARFLQDLKAGLENFSILLAK</sequence>
<dbReference type="Pfam" id="PF02817">
    <property type="entry name" value="E3_binding"/>
    <property type="match status" value="1"/>
</dbReference>
<dbReference type="EC" id="2.3.1.-" evidence="6"/>
<evidence type="ECO:0000256" key="2">
    <source>
        <dbReference type="ARBA" id="ARBA00007317"/>
    </source>
</evidence>
<dbReference type="Pfam" id="PF00364">
    <property type="entry name" value="Biotin_lipoyl"/>
    <property type="match status" value="1"/>
</dbReference>
<organism evidence="9 10">
    <name type="scientific">Anaerobacterium chartisolvens</name>
    <dbReference type="NCBI Taxonomy" id="1297424"/>
    <lineage>
        <taxon>Bacteria</taxon>
        <taxon>Bacillati</taxon>
        <taxon>Bacillota</taxon>
        <taxon>Clostridia</taxon>
        <taxon>Eubacteriales</taxon>
        <taxon>Oscillospiraceae</taxon>
        <taxon>Anaerobacterium</taxon>
    </lineage>
</organism>
<keyword evidence="5 6" id="KW-0012">Acyltransferase</keyword>
<evidence type="ECO:0000259" key="8">
    <source>
        <dbReference type="PROSITE" id="PS50968"/>
    </source>
</evidence>
<dbReference type="EMBL" id="QPJT01000022">
    <property type="protein sequence ID" value="RCX12334.1"/>
    <property type="molecule type" value="Genomic_DNA"/>
</dbReference>
<dbReference type="PANTHER" id="PTHR43178">
    <property type="entry name" value="DIHYDROLIPOAMIDE ACETYLTRANSFERASE COMPONENT OF PYRUVATE DEHYDROGENASE COMPLEX"/>
    <property type="match status" value="1"/>
</dbReference>
<dbReference type="RefSeq" id="WP_114298957.1">
    <property type="nucleotide sequence ID" value="NZ_QPJT01000022.1"/>
</dbReference>
<dbReference type="InterPro" id="IPR023213">
    <property type="entry name" value="CAT-like_dom_sf"/>
</dbReference>
<proteinExistence type="inferred from homology"/>
<feature type="region of interest" description="Disordered" evidence="7">
    <location>
        <begin position="82"/>
        <end position="128"/>
    </location>
</feature>
<feature type="compositionally biased region" description="Basic and acidic residues" evidence="7">
    <location>
        <begin position="96"/>
        <end position="109"/>
    </location>
</feature>
<dbReference type="Pfam" id="PF00198">
    <property type="entry name" value="2-oxoacid_dh"/>
    <property type="match status" value="1"/>
</dbReference>
<comment type="caution">
    <text evidence="9">The sequence shown here is derived from an EMBL/GenBank/DDBJ whole genome shotgun (WGS) entry which is preliminary data.</text>
</comment>
<name>A0A369AY24_9FIRM</name>
<evidence type="ECO:0000313" key="9">
    <source>
        <dbReference type="EMBL" id="RCX12334.1"/>
    </source>
</evidence>
<dbReference type="GO" id="GO:0005737">
    <property type="term" value="C:cytoplasm"/>
    <property type="evidence" value="ECO:0007669"/>
    <property type="project" value="TreeGrafter"/>
</dbReference>
<dbReference type="InterPro" id="IPR004167">
    <property type="entry name" value="PSBD"/>
</dbReference>
<evidence type="ECO:0000256" key="1">
    <source>
        <dbReference type="ARBA" id="ARBA00001938"/>
    </source>
</evidence>
<dbReference type="Gene3D" id="2.40.50.100">
    <property type="match status" value="1"/>
</dbReference>
<dbReference type="PROSITE" id="PS50968">
    <property type="entry name" value="BIOTINYL_LIPOYL"/>
    <property type="match status" value="1"/>
</dbReference>
<dbReference type="InterPro" id="IPR036625">
    <property type="entry name" value="E3-bd_dom_sf"/>
</dbReference>
<dbReference type="SUPFAM" id="SSF52777">
    <property type="entry name" value="CoA-dependent acyltransferases"/>
    <property type="match status" value="1"/>
</dbReference>
<dbReference type="Proteomes" id="UP000253034">
    <property type="component" value="Unassembled WGS sequence"/>
</dbReference>